<evidence type="ECO:0000256" key="1">
    <source>
        <dbReference type="SAM" id="Phobius"/>
    </source>
</evidence>
<feature type="transmembrane region" description="Helical" evidence="1">
    <location>
        <begin position="7"/>
        <end position="28"/>
    </location>
</feature>
<dbReference type="AlphaFoldDB" id="A0A645DBL0"/>
<gene>
    <name evidence="2" type="ORF">SDC9_133792</name>
</gene>
<proteinExistence type="predicted"/>
<dbReference type="EMBL" id="VSSQ01034681">
    <property type="protein sequence ID" value="MPM86701.1"/>
    <property type="molecule type" value="Genomic_DNA"/>
</dbReference>
<accession>A0A645DBL0</accession>
<evidence type="ECO:0000313" key="2">
    <source>
        <dbReference type="EMBL" id="MPM86701.1"/>
    </source>
</evidence>
<name>A0A645DBL0_9ZZZZ</name>
<comment type="caution">
    <text evidence="2">The sequence shown here is derived from an EMBL/GenBank/DDBJ whole genome shotgun (WGS) entry which is preliminary data.</text>
</comment>
<keyword evidence="1" id="KW-0812">Transmembrane</keyword>
<keyword evidence="1" id="KW-1133">Transmembrane helix</keyword>
<protein>
    <submittedName>
        <fullName evidence="2">Uncharacterized protein</fullName>
    </submittedName>
</protein>
<keyword evidence="1" id="KW-0472">Membrane</keyword>
<reference evidence="2" key="1">
    <citation type="submission" date="2019-08" db="EMBL/GenBank/DDBJ databases">
        <authorList>
            <person name="Kucharzyk K."/>
            <person name="Murdoch R.W."/>
            <person name="Higgins S."/>
            <person name="Loffler F."/>
        </authorList>
    </citation>
    <scope>NUCLEOTIDE SEQUENCE</scope>
</reference>
<organism evidence="2">
    <name type="scientific">bioreactor metagenome</name>
    <dbReference type="NCBI Taxonomy" id="1076179"/>
    <lineage>
        <taxon>unclassified sequences</taxon>
        <taxon>metagenomes</taxon>
        <taxon>ecological metagenomes</taxon>
    </lineage>
</organism>
<sequence>MKKIIKAIIVTFVVLLLFFTAILIGITVNSVKKISSNNIEGFFDKINIKDTALPSLSHSGTIYYSQRLFGDKINWIYTYGQLSSKELKRICNMYPIQSGVKAHVYGLSVLHDVAIPQAILEQLQIEKEGYAYYWRRQSTEQYTQFIKYEISVRNWQGFVDIKLPSGNYIVIFINTERY</sequence>